<evidence type="ECO:0000313" key="2">
    <source>
        <dbReference type="Proteomes" id="UP000050761"/>
    </source>
</evidence>
<evidence type="ECO:0000313" key="1">
    <source>
        <dbReference type="EMBL" id="VDP22728.1"/>
    </source>
</evidence>
<accession>A0A3P8CNE5</accession>
<gene>
    <name evidence="1" type="ORF">HPBE_LOCUS20975</name>
</gene>
<organism evidence="2 3">
    <name type="scientific">Heligmosomoides polygyrus</name>
    <name type="common">Parasitic roundworm</name>
    <dbReference type="NCBI Taxonomy" id="6339"/>
    <lineage>
        <taxon>Eukaryota</taxon>
        <taxon>Metazoa</taxon>
        <taxon>Ecdysozoa</taxon>
        <taxon>Nematoda</taxon>
        <taxon>Chromadorea</taxon>
        <taxon>Rhabditida</taxon>
        <taxon>Rhabditina</taxon>
        <taxon>Rhabditomorpha</taxon>
        <taxon>Strongyloidea</taxon>
        <taxon>Heligmosomidae</taxon>
        <taxon>Heligmosomoides</taxon>
    </lineage>
</organism>
<dbReference type="EMBL" id="UZAH01032589">
    <property type="protein sequence ID" value="VDP22728.1"/>
    <property type="molecule type" value="Genomic_DNA"/>
</dbReference>
<accession>A0A183GF25</accession>
<proteinExistence type="predicted"/>
<name>A0A183GF25_HELPZ</name>
<protein>
    <submittedName>
        <fullName evidence="3">Gag-pol polyprotein</fullName>
    </submittedName>
</protein>
<keyword evidence="2" id="KW-1185">Reference proteome</keyword>
<dbReference type="WBParaSite" id="HPBE_0002097601-mRNA-1">
    <property type="protein sequence ID" value="HPBE_0002097601-mRNA-1"/>
    <property type="gene ID" value="HPBE_0002097601"/>
</dbReference>
<sequence length="114" mass="12741">MQCTGKYPFFLDMVDVALMNPQVWVSFEGSDRSITLLQIRCSKIFSSSCTTLMRSNYSPYLAKKIQGKFKVYGCHISLQIMVVTQAKLVEVVSAPGKAALMEMTFAGERINIDS</sequence>
<reference evidence="3" key="2">
    <citation type="submission" date="2019-09" db="UniProtKB">
        <authorList>
            <consortium name="WormBaseParasite"/>
        </authorList>
    </citation>
    <scope>IDENTIFICATION</scope>
</reference>
<dbReference type="AlphaFoldDB" id="A0A183GF25"/>
<reference evidence="1 2" key="1">
    <citation type="submission" date="2018-11" db="EMBL/GenBank/DDBJ databases">
        <authorList>
            <consortium name="Pathogen Informatics"/>
        </authorList>
    </citation>
    <scope>NUCLEOTIDE SEQUENCE [LARGE SCALE GENOMIC DNA]</scope>
</reference>
<evidence type="ECO:0000313" key="3">
    <source>
        <dbReference type="WBParaSite" id="HPBE_0002097601-mRNA-1"/>
    </source>
</evidence>
<dbReference type="Proteomes" id="UP000050761">
    <property type="component" value="Unassembled WGS sequence"/>
</dbReference>